<gene>
    <name evidence="4" type="ORF">BCR34DRAFT_624118</name>
</gene>
<protein>
    <recommendedName>
        <fullName evidence="3">DUF7605 domain-containing protein</fullName>
    </recommendedName>
</protein>
<sequence length="839" mass="95272">MTDDDSDDDDEEDDDCVPAHDPAMEIKPRLPIYHPAFKIVGDMVKQLLTSLEEYIINSGYTDEAAKHILSEIKAHFRISYGDNVRVGFIGNAGVGKSSLINSLLGVPNLALEADEGDSCTYVVTEFVQASPMQKKPFAAEVELFCRDVCLKMVTGFFTQWAENTHKLEARPEEYGEADNDAARAARECLHQLFADKKEFRDLEAAEAFLSTARSSKDIKVLARLRKWTSDLLAYLSPDTLNSLNFETGTAKELLEQILPFMRTYDNASFQGKPLRFSPWPFGPSPGTCDINNFRVENANRYLQACDLTVVVAHIDRAEKNAVFKRQYCEAYRRRRSESVVLVLTRSDAKGKRTFQMSAPDEERLDKIERLIICLKSQSDIKSLNIERKKAAGEKKGNKKLRKQKEKILKRIRALEAEKMELKIVVRNRRVANHLSQNYRLDTKDGARVPIFCVSNKDYMSYIRGGQSVDPPKMQLLETQVPQIRAHIYSQPSNGKFATLDHYYHLVQIVDQAKKVWCPRHYPGSCYNILTWSQDVEIAMKGRINSFHGADVTELVDELSSDAQHSIQWTFRRCAAPLCNKYARYTSAGHRAFVRNNGNWKTGKIPPANWNEELLGSVEENVDRIFAKLLDEGCENFKAELSEAIKEVVNGLNSKLRNDPQALVCNTYKTCFLDNIGRYENEIGSLVDVFIKDLLKDLRIVHAKTVTDGEGHYFSEAMLEVYTKCNVSRSPIRGKTLHKCRCEIFENMVCGPNGPFRSVPDRVDAAICKAVNQNGRKLNNGILNIFGTMKKDFARMAQKKDNDSPEGKKFRAELYSLVDEAKLVLNGPVKECLELCRHFK</sequence>
<keyword evidence="1" id="KW-0175">Coiled coil</keyword>
<evidence type="ECO:0000259" key="3">
    <source>
        <dbReference type="Pfam" id="PF24564"/>
    </source>
</evidence>
<dbReference type="OrthoDB" id="5427350at2759"/>
<feature type="coiled-coil region" evidence="1">
    <location>
        <begin position="397"/>
        <end position="424"/>
    </location>
</feature>
<dbReference type="Pfam" id="PF24564">
    <property type="entry name" value="DUF7605"/>
    <property type="match status" value="1"/>
</dbReference>
<proteinExistence type="predicted"/>
<keyword evidence="5" id="KW-1185">Reference proteome</keyword>
<name>A0A1Y1ZSP5_9PLEO</name>
<evidence type="ECO:0000313" key="4">
    <source>
        <dbReference type="EMBL" id="ORY12845.1"/>
    </source>
</evidence>
<dbReference type="SUPFAM" id="SSF52540">
    <property type="entry name" value="P-loop containing nucleoside triphosphate hydrolases"/>
    <property type="match status" value="1"/>
</dbReference>
<dbReference type="STRING" id="1231657.A0A1Y1ZSP5"/>
<comment type="caution">
    <text evidence="4">The sequence shown here is derived from an EMBL/GenBank/DDBJ whole genome shotgun (WGS) entry which is preliminary data.</text>
</comment>
<dbReference type="InterPro" id="IPR056024">
    <property type="entry name" value="DUF7605"/>
</dbReference>
<accession>A0A1Y1ZSP5</accession>
<dbReference type="PANTHER" id="PTHR36681">
    <property type="entry name" value="NUCLEAR GTPASE, GERMINAL CENTER-ASSOCIATED, TANDEM DUPLICATE 3"/>
    <property type="match status" value="1"/>
</dbReference>
<evidence type="ECO:0000256" key="1">
    <source>
        <dbReference type="SAM" id="Coils"/>
    </source>
</evidence>
<feature type="region of interest" description="Disordered" evidence="2">
    <location>
        <begin position="1"/>
        <end position="21"/>
    </location>
</feature>
<feature type="compositionally biased region" description="Acidic residues" evidence="2">
    <location>
        <begin position="1"/>
        <end position="16"/>
    </location>
</feature>
<organism evidence="4 5">
    <name type="scientific">Clohesyomyces aquaticus</name>
    <dbReference type="NCBI Taxonomy" id="1231657"/>
    <lineage>
        <taxon>Eukaryota</taxon>
        <taxon>Fungi</taxon>
        <taxon>Dikarya</taxon>
        <taxon>Ascomycota</taxon>
        <taxon>Pezizomycotina</taxon>
        <taxon>Dothideomycetes</taxon>
        <taxon>Pleosporomycetidae</taxon>
        <taxon>Pleosporales</taxon>
        <taxon>Lindgomycetaceae</taxon>
        <taxon>Clohesyomyces</taxon>
    </lineage>
</organism>
<dbReference type="Gene3D" id="3.40.50.300">
    <property type="entry name" value="P-loop containing nucleotide triphosphate hydrolases"/>
    <property type="match status" value="1"/>
</dbReference>
<dbReference type="Proteomes" id="UP000193144">
    <property type="component" value="Unassembled WGS sequence"/>
</dbReference>
<dbReference type="EMBL" id="MCFA01000047">
    <property type="protein sequence ID" value="ORY12845.1"/>
    <property type="molecule type" value="Genomic_DNA"/>
</dbReference>
<dbReference type="InterPro" id="IPR027417">
    <property type="entry name" value="P-loop_NTPase"/>
</dbReference>
<evidence type="ECO:0000313" key="5">
    <source>
        <dbReference type="Proteomes" id="UP000193144"/>
    </source>
</evidence>
<dbReference type="AlphaFoldDB" id="A0A1Y1ZSP5"/>
<dbReference type="PANTHER" id="PTHR36681:SF3">
    <property type="entry name" value="NUCLEAR GTPASE, GERMINAL CENTER-ASSOCIATED, TANDEM DUPLICATE 3"/>
    <property type="match status" value="1"/>
</dbReference>
<feature type="domain" description="DUF7605" evidence="3">
    <location>
        <begin position="574"/>
        <end position="727"/>
    </location>
</feature>
<evidence type="ECO:0000256" key="2">
    <source>
        <dbReference type="SAM" id="MobiDB-lite"/>
    </source>
</evidence>
<reference evidence="4 5" key="1">
    <citation type="submission" date="2016-07" db="EMBL/GenBank/DDBJ databases">
        <title>Pervasive Adenine N6-methylation of Active Genes in Fungi.</title>
        <authorList>
            <consortium name="DOE Joint Genome Institute"/>
            <person name="Mondo S.J."/>
            <person name="Dannebaum R.O."/>
            <person name="Kuo R.C."/>
            <person name="Labutti K."/>
            <person name="Haridas S."/>
            <person name="Kuo A."/>
            <person name="Salamov A."/>
            <person name="Ahrendt S.R."/>
            <person name="Lipzen A."/>
            <person name="Sullivan W."/>
            <person name="Andreopoulos W.B."/>
            <person name="Clum A."/>
            <person name="Lindquist E."/>
            <person name="Daum C."/>
            <person name="Ramamoorthy G.K."/>
            <person name="Gryganskyi A."/>
            <person name="Culley D."/>
            <person name="Magnuson J.K."/>
            <person name="James T.Y."/>
            <person name="O'Malley M.A."/>
            <person name="Stajich J.E."/>
            <person name="Spatafora J.W."/>
            <person name="Visel A."/>
            <person name="Grigoriev I.V."/>
        </authorList>
    </citation>
    <scope>NUCLEOTIDE SEQUENCE [LARGE SCALE GENOMIC DNA]</scope>
    <source>
        <strain evidence="4 5">CBS 115471</strain>
    </source>
</reference>